<reference evidence="1" key="3">
    <citation type="submission" date="2025-09" db="UniProtKB">
        <authorList>
            <consortium name="Ensembl"/>
        </authorList>
    </citation>
    <scope>IDENTIFICATION</scope>
</reference>
<dbReference type="AlphaFoldDB" id="H2XLD0"/>
<dbReference type="InParanoid" id="H2XLD0"/>
<reference evidence="1" key="2">
    <citation type="submission" date="2025-08" db="UniProtKB">
        <authorList>
            <consortium name="Ensembl"/>
        </authorList>
    </citation>
    <scope>IDENTIFICATION</scope>
</reference>
<name>H2XLD0_CIOIN</name>
<organism evidence="1 2">
    <name type="scientific">Ciona intestinalis</name>
    <name type="common">Transparent sea squirt</name>
    <name type="synonym">Ascidia intestinalis</name>
    <dbReference type="NCBI Taxonomy" id="7719"/>
    <lineage>
        <taxon>Eukaryota</taxon>
        <taxon>Metazoa</taxon>
        <taxon>Chordata</taxon>
        <taxon>Tunicata</taxon>
        <taxon>Ascidiacea</taxon>
        <taxon>Phlebobranchia</taxon>
        <taxon>Cionidae</taxon>
        <taxon>Ciona</taxon>
    </lineage>
</organism>
<reference evidence="2" key="1">
    <citation type="journal article" date="2002" name="Science">
        <title>The draft genome of Ciona intestinalis: insights into chordate and vertebrate origins.</title>
        <authorList>
            <person name="Dehal P."/>
            <person name="Satou Y."/>
            <person name="Campbell R.K."/>
            <person name="Chapman J."/>
            <person name="Degnan B."/>
            <person name="De Tomaso A."/>
            <person name="Davidson B."/>
            <person name="Di Gregorio A."/>
            <person name="Gelpke M."/>
            <person name="Goodstein D.M."/>
            <person name="Harafuji N."/>
            <person name="Hastings K.E."/>
            <person name="Ho I."/>
            <person name="Hotta K."/>
            <person name="Huang W."/>
            <person name="Kawashima T."/>
            <person name="Lemaire P."/>
            <person name="Martinez D."/>
            <person name="Meinertzhagen I.A."/>
            <person name="Necula S."/>
            <person name="Nonaka M."/>
            <person name="Putnam N."/>
            <person name="Rash S."/>
            <person name="Saiga H."/>
            <person name="Satake M."/>
            <person name="Terry A."/>
            <person name="Yamada L."/>
            <person name="Wang H.G."/>
            <person name="Awazu S."/>
            <person name="Azumi K."/>
            <person name="Boore J."/>
            <person name="Branno M."/>
            <person name="Chin-Bow S."/>
            <person name="DeSantis R."/>
            <person name="Doyle S."/>
            <person name="Francino P."/>
            <person name="Keys D.N."/>
            <person name="Haga S."/>
            <person name="Hayashi H."/>
            <person name="Hino K."/>
            <person name="Imai K.S."/>
            <person name="Inaba K."/>
            <person name="Kano S."/>
            <person name="Kobayashi K."/>
            <person name="Kobayashi M."/>
            <person name="Lee B.I."/>
            <person name="Makabe K.W."/>
            <person name="Manohar C."/>
            <person name="Matassi G."/>
            <person name="Medina M."/>
            <person name="Mochizuki Y."/>
            <person name="Mount S."/>
            <person name="Morishita T."/>
            <person name="Miura S."/>
            <person name="Nakayama A."/>
            <person name="Nishizaka S."/>
            <person name="Nomoto H."/>
            <person name="Ohta F."/>
            <person name="Oishi K."/>
            <person name="Rigoutsos I."/>
            <person name="Sano M."/>
            <person name="Sasaki A."/>
            <person name="Sasakura Y."/>
            <person name="Shoguchi E."/>
            <person name="Shin-i T."/>
            <person name="Spagnuolo A."/>
            <person name="Stainier D."/>
            <person name="Suzuki M.M."/>
            <person name="Tassy O."/>
            <person name="Takatori N."/>
            <person name="Tokuoka M."/>
            <person name="Yagi K."/>
            <person name="Yoshizaki F."/>
            <person name="Wada S."/>
            <person name="Zhang C."/>
            <person name="Hyatt P.D."/>
            <person name="Larimer F."/>
            <person name="Detter C."/>
            <person name="Doggett N."/>
            <person name="Glavina T."/>
            <person name="Hawkins T."/>
            <person name="Richardson P."/>
            <person name="Lucas S."/>
            <person name="Kohara Y."/>
            <person name="Levine M."/>
            <person name="Satoh N."/>
            <person name="Rokhsar D.S."/>
        </authorList>
    </citation>
    <scope>NUCLEOTIDE SEQUENCE [LARGE SCALE GENOMIC DNA]</scope>
</reference>
<keyword evidence="2" id="KW-1185">Reference proteome</keyword>
<protein>
    <submittedName>
        <fullName evidence="1">Uncharacterized protein</fullName>
    </submittedName>
</protein>
<proteinExistence type="predicted"/>
<dbReference type="Ensembl" id="ENSCINT00000033174.1">
    <property type="protein sequence ID" value="ENSCINP00000030462.1"/>
    <property type="gene ID" value="ENSCING00000019373.1"/>
</dbReference>
<dbReference type="HOGENOM" id="CLU_3105648_0_0_1"/>
<sequence>MERLVNAFRRWKVLEWRVNVFRWVWGWFRGNNNALMDTGVDLYGAGYAGLP</sequence>
<evidence type="ECO:0000313" key="2">
    <source>
        <dbReference type="Proteomes" id="UP000008144"/>
    </source>
</evidence>
<evidence type="ECO:0000313" key="1">
    <source>
        <dbReference type="Ensembl" id="ENSCINP00000030462.1"/>
    </source>
</evidence>
<accession>H2XLD0</accession>
<dbReference type="Proteomes" id="UP000008144">
    <property type="component" value="Unassembled WGS sequence"/>
</dbReference>